<sequence>MNISAGEMSSLLLTSSKLNVTHRHGHKPHNSINQWAATAGQCNVTECHVTGLLRHCFGLEFVSHAHRPSWLLWAGYAQNDQPIRPKQRYLDRFLQLLLLTEPQRGPVSLFLHVLAVRSAHLAVIKH</sequence>
<gene>
    <name evidence="1" type="ORF">BaRGS_00036358</name>
</gene>
<comment type="caution">
    <text evidence="1">The sequence shown here is derived from an EMBL/GenBank/DDBJ whole genome shotgun (WGS) entry which is preliminary data.</text>
</comment>
<dbReference type="Proteomes" id="UP001519460">
    <property type="component" value="Unassembled WGS sequence"/>
</dbReference>
<keyword evidence="2" id="KW-1185">Reference proteome</keyword>
<proteinExistence type="predicted"/>
<name>A0ABD0JBT1_9CAEN</name>
<organism evidence="1 2">
    <name type="scientific">Batillaria attramentaria</name>
    <dbReference type="NCBI Taxonomy" id="370345"/>
    <lineage>
        <taxon>Eukaryota</taxon>
        <taxon>Metazoa</taxon>
        <taxon>Spiralia</taxon>
        <taxon>Lophotrochozoa</taxon>
        <taxon>Mollusca</taxon>
        <taxon>Gastropoda</taxon>
        <taxon>Caenogastropoda</taxon>
        <taxon>Sorbeoconcha</taxon>
        <taxon>Cerithioidea</taxon>
        <taxon>Batillariidae</taxon>
        <taxon>Batillaria</taxon>
    </lineage>
</organism>
<dbReference type="AlphaFoldDB" id="A0ABD0JBT1"/>
<accession>A0ABD0JBT1</accession>
<dbReference type="EMBL" id="JACVVK020000510">
    <property type="protein sequence ID" value="KAK7469629.1"/>
    <property type="molecule type" value="Genomic_DNA"/>
</dbReference>
<reference evidence="1 2" key="1">
    <citation type="journal article" date="2023" name="Sci. Data">
        <title>Genome assembly of the Korean intertidal mud-creeper Batillaria attramentaria.</title>
        <authorList>
            <person name="Patra A.K."/>
            <person name="Ho P.T."/>
            <person name="Jun S."/>
            <person name="Lee S.J."/>
            <person name="Kim Y."/>
            <person name="Won Y.J."/>
        </authorList>
    </citation>
    <scope>NUCLEOTIDE SEQUENCE [LARGE SCALE GENOMIC DNA]</scope>
    <source>
        <strain evidence="1">Wonlab-2016</strain>
    </source>
</reference>
<protein>
    <submittedName>
        <fullName evidence="1">Uncharacterized protein</fullName>
    </submittedName>
</protein>
<evidence type="ECO:0000313" key="1">
    <source>
        <dbReference type="EMBL" id="KAK7469629.1"/>
    </source>
</evidence>
<evidence type="ECO:0000313" key="2">
    <source>
        <dbReference type="Proteomes" id="UP001519460"/>
    </source>
</evidence>